<dbReference type="GO" id="GO:0005634">
    <property type="term" value="C:nucleus"/>
    <property type="evidence" value="ECO:0007669"/>
    <property type="project" value="TreeGrafter"/>
</dbReference>
<evidence type="ECO:0000256" key="1">
    <source>
        <dbReference type="SAM" id="MobiDB-lite"/>
    </source>
</evidence>
<sequence>MLEADSTVEGILNEKYKMYTSLSQTTADTKMVQSLVAIWEDDYCDNIGVAAGMKNEKENASQSSNENRVDAEALGLLSWLASQASSQAAEEPTTDDELINEVILSPLFAKKSIEAALECAHLDFDSASQQECQDILDSVDPVIPAEEPNPDTSFLSTVRPDSSSSLGSAIPQVDGSSDENPKVPQEYDKSRTTKRPVGSPSYTSTKNSSKSTSKRSGTEHLWGSLPIFSRKRSYETADGSGSAMQSINDLSASHNSTTEKNSHDMTGNIVKESSNFIGEDDPVSYSVRDLMMRRRSIRPVQLEFDSVETAPYTMDKQTETMKSGGLGFHNFTSDDSNSEMPFCRDDYLQMTFSQKPPFKNQVCSGLGSASGSELHECKFLMIGYNLLHAW</sequence>
<organism evidence="2 3">
    <name type="scientific">Eleusine coracana subsp. coracana</name>
    <dbReference type="NCBI Taxonomy" id="191504"/>
    <lineage>
        <taxon>Eukaryota</taxon>
        <taxon>Viridiplantae</taxon>
        <taxon>Streptophyta</taxon>
        <taxon>Embryophyta</taxon>
        <taxon>Tracheophyta</taxon>
        <taxon>Spermatophyta</taxon>
        <taxon>Magnoliopsida</taxon>
        <taxon>Liliopsida</taxon>
        <taxon>Poales</taxon>
        <taxon>Poaceae</taxon>
        <taxon>PACMAD clade</taxon>
        <taxon>Chloridoideae</taxon>
        <taxon>Cynodonteae</taxon>
        <taxon>Eleusininae</taxon>
        <taxon>Eleusine</taxon>
    </lineage>
</organism>
<protein>
    <submittedName>
        <fullName evidence="2">Uncharacterized protein</fullName>
    </submittedName>
</protein>
<evidence type="ECO:0000313" key="3">
    <source>
        <dbReference type="Proteomes" id="UP001054889"/>
    </source>
</evidence>
<dbReference type="GO" id="GO:0042276">
    <property type="term" value="P:error-prone translesion synthesis"/>
    <property type="evidence" value="ECO:0007669"/>
    <property type="project" value="TreeGrafter"/>
</dbReference>
<proteinExistence type="predicted"/>
<reference evidence="2" key="2">
    <citation type="submission" date="2021-12" db="EMBL/GenBank/DDBJ databases">
        <title>Resequencing data analysis of finger millet.</title>
        <authorList>
            <person name="Hatakeyama M."/>
            <person name="Aluri S."/>
            <person name="Balachadran M.T."/>
            <person name="Sivarajan S.R."/>
            <person name="Poveda L."/>
            <person name="Shimizu-Inatsugi R."/>
            <person name="Schlapbach R."/>
            <person name="Sreeman S.M."/>
            <person name="Shimizu K.K."/>
        </authorList>
    </citation>
    <scope>NUCLEOTIDE SEQUENCE</scope>
</reference>
<dbReference type="InterPro" id="IPR030559">
    <property type="entry name" value="PolZ_Rev3"/>
</dbReference>
<dbReference type="PANTHER" id="PTHR45812:SF1">
    <property type="entry name" value="DNA POLYMERASE ZETA CATALYTIC SUBUNIT"/>
    <property type="match status" value="1"/>
</dbReference>
<dbReference type="GO" id="GO:0016035">
    <property type="term" value="C:zeta DNA polymerase complex"/>
    <property type="evidence" value="ECO:0007669"/>
    <property type="project" value="InterPro"/>
</dbReference>
<dbReference type="GO" id="GO:0000724">
    <property type="term" value="P:double-strand break repair via homologous recombination"/>
    <property type="evidence" value="ECO:0007669"/>
    <property type="project" value="TreeGrafter"/>
</dbReference>
<keyword evidence="3" id="KW-1185">Reference proteome</keyword>
<comment type="caution">
    <text evidence="2">The sequence shown here is derived from an EMBL/GenBank/DDBJ whole genome shotgun (WGS) entry which is preliminary data.</text>
</comment>
<dbReference type="AlphaFoldDB" id="A0AAV5FFD5"/>
<evidence type="ECO:0000313" key="2">
    <source>
        <dbReference type="EMBL" id="GJN33368.1"/>
    </source>
</evidence>
<reference evidence="2" key="1">
    <citation type="journal article" date="2018" name="DNA Res.">
        <title>Multiple hybrid de novo genome assembly of finger millet, an orphan allotetraploid crop.</title>
        <authorList>
            <person name="Hatakeyama M."/>
            <person name="Aluri S."/>
            <person name="Balachadran M.T."/>
            <person name="Sivarajan S.R."/>
            <person name="Patrignani A."/>
            <person name="Gruter S."/>
            <person name="Poveda L."/>
            <person name="Shimizu-Inatsugi R."/>
            <person name="Baeten J."/>
            <person name="Francoijs K.J."/>
            <person name="Nataraja K.N."/>
            <person name="Reddy Y.A.N."/>
            <person name="Phadnis S."/>
            <person name="Ravikumar R.L."/>
            <person name="Schlapbach R."/>
            <person name="Sreeman S.M."/>
            <person name="Shimizu K.K."/>
        </authorList>
    </citation>
    <scope>NUCLEOTIDE SEQUENCE</scope>
</reference>
<feature type="compositionally biased region" description="Low complexity" evidence="1">
    <location>
        <begin position="199"/>
        <end position="215"/>
    </location>
</feature>
<feature type="region of interest" description="Disordered" evidence="1">
    <location>
        <begin position="141"/>
        <end position="219"/>
    </location>
</feature>
<accession>A0AAV5FFD5</accession>
<gene>
    <name evidence="2" type="primary">gb21962</name>
    <name evidence="2" type="ORF">PR202_gb21962</name>
</gene>
<dbReference type="GO" id="GO:0003887">
    <property type="term" value="F:DNA-directed DNA polymerase activity"/>
    <property type="evidence" value="ECO:0007669"/>
    <property type="project" value="TreeGrafter"/>
</dbReference>
<feature type="compositionally biased region" description="Basic and acidic residues" evidence="1">
    <location>
        <begin position="179"/>
        <end position="191"/>
    </location>
</feature>
<dbReference type="EMBL" id="BQKI01000084">
    <property type="protein sequence ID" value="GJN33368.1"/>
    <property type="molecule type" value="Genomic_DNA"/>
</dbReference>
<dbReference type="PANTHER" id="PTHR45812">
    <property type="entry name" value="DNA POLYMERASE ZETA CATALYTIC SUBUNIT"/>
    <property type="match status" value="1"/>
</dbReference>
<feature type="compositionally biased region" description="Polar residues" evidence="1">
    <location>
        <begin position="150"/>
        <end position="167"/>
    </location>
</feature>
<name>A0AAV5FFD5_ELECO</name>
<dbReference type="Proteomes" id="UP001054889">
    <property type="component" value="Unassembled WGS sequence"/>
</dbReference>